<evidence type="ECO:0000256" key="1">
    <source>
        <dbReference type="SAM" id="MobiDB-lite"/>
    </source>
</evidence>
<reference evidence="2" key="2">
    <citation type="submission" date="2014-07" db="EMBL/GenBank/DDBJ databases">
        <authorList>
            <person name="Hull J."/>
        </authorList>
    </citation>
    <scope>NUCLEOTIDE SEQUENCE</scope>
</reference>
<feature type="compositionally biased region" description="Pro residues" evidence="1">
    <location>
        <begin position="148"/>
        <end position="164"/>
    </location>
</feature>
<evidence type="ECO:0000313" key="2">
    <source>
        <dbReference type="EMBL" id="JAG08646.1"/>
    </source>
</evidence>
<feature type="compositionally biased region" description="Pro residues" evidence="1">
    <location>
        <begin position="24"/>
        <end position="34"/>
    </location>
</feature>
<feature type="compositionally biased region" description="Polar residues" evidence="1">
    <location>
        <begin position="41"/>
        <end position="50"/>
    </location>
</feature>
<sequence length="396" mass="43078">MASIKPPGDGERRTTFRPPWVKSGPPPLPAPPPAWMGKHNQPANAVNSAGPQAFQRPKLAEVKSLNSFSESNDKNKGPPGKQGPRQKQVTVDGEPSKPVARQVEINVEQEEPPGPLKSKPPLKEKQKSVASEPVTKQEPVFAKKMPDRPPVPPAASGPPVPAPSGPSSAPSGPPVGGPPPPPPPPPPTGVPAPPPPPPSGLPPPGFERKPITEEKAKKLEALKSRPRRRPDWTDMMKEVETGIKLKHVNCNDRSAPVIPLAKDKGQVLGDVGAGAEGRVGATPERDIDQDSSDSDFEFGLPLAAMLPSRDAACPTKKRSLYTIHEEKAILNYIRANEKFTAMSSKAFWKAIEGQPGVERRTWHSLRTHFIRYMLCKLEEYEFFTPEEIRLMRSKSH</sequence>
<protein>
    <submittedName>
        <fullName evidence="2">Uncharacterized protein</fullName>
    </submittedName>
</protein>
<reference evidence="2" key="1">
    <citation type="journal article" date="2014" name="PLoS ONE">
        <title>Transcriptome-Based Identification of ABC Transporters in the Western Tarnished Plant Bug Lygus hesperus.</title>
        <authorList>
            <person name="Hull J.J."/>
            <person name="Chaney K."/>
            <person name="Geib S.M."/>
            <person name="Fabrick J.A."/>
            <person name="Brent C.S."/>
            <person name="Walsh D."/>
            <person name="Lavine L.C."/>
        </authorList>
    </citation>
    <scope>NUCLEOTIDE SEQUENCE</scope>
</reference>
<accession>A0A0A9WML6</accession>
<dbReference type="AlphaFoldDB" id="A0A0A9WML6"/>
<feature type="region of interest" description="Disordered" evidence="1">
    <location>
        <begin position="271"/>
        <end position="292"/>
    </location>
</feature>
<dbReference type="EMBL" id="GDHC01015550">
    <property type="protein sequence ID" value="JAQ03079.1"/>
    <property type="molecule type" value="Transcribed_RNA"/>
</dbReference>
<dbReference type="Gene3D" id="1.10.10.60">
    <property type="entry name" value="Homeodomain-like"/>
    <property type="match status" value="1"/>
</dbReference>
<feature type="region of interest" description="Disordered" evidence="1">
    <location>
        <begin position="1"/>
        <end position="232"/>
    </location>
</feature>
<reference evidence="3" key="3">
    <citation type="journal article" date="2016" name="Gigascience">
        <title>De novo construction of an expanded transcriptome assembly for the western tarnished plant bug, Lygus hesperus.</title>
        <authorList>
            <person name="Tassone E.E."/>
            <person name="Geib S.M."/>
            <person name="Hall B."/>
            <person name="Fabrick J.A."/>
            <person name="Brent C.S."/>
            <person name="Hull J.J."/>
        </authorList>
    </citation>
    <scope>NUCLEOTIDE SEQUENCE</scope>
</reference>
<feature type="compositionally biased region" description="Pro residues" evidence="1">
    <location>
        <begin position="171"/>
        <end position="205"/>
    </location>
</feature>
<evidence type="ECO:0000313" key="3">
    <source>
        <dbReference type="EMBL" id="JAQ03079.1"/>
    </source>
</evidence>
<feature type="compositionally biased region" description="Basic and acidic residues" evidence="1">
    <location>
        <begin position="206"/>
        <end position="232"/>
    </location>
</feature>
<proteinExistence type="predicted"/>
<organism evidence="2">
    <name type="scientific">Lygus hesperus</name>
    <name type="common">Western plant bug</name>
    <dbReference type="NCBI Taxonomy" id="30085"/>
    <lineage>
        <taxon>Eukaryota</taxon>
        <taxon>Metazoa</taxon>
        <taxon>Ecdysozoa</taxon>
        <taxon>Arthropoda</taxon>
        <taxon>Hexapoda</taxon>
        <taxon>Insecta</taxon>
        <taxon>Pterygota</taxon>
        <taxon>Neoptera</taxon>
        <taxon>Paraneoptera</taxon>
        <taxon>Hemiptera</taxon>
        <taxon>Heteroptera</taxon>
        <taxon>Panheteroptera</taxon>
        <taxon>Cimicomorpha</taxon>
        <taxon>Miridae</taxon>
        <taxon>Mirini</taxon>
        <taxon>Lygus</taxon>
    </lineage>
</organism>
<name>A0A0A9WML6_LYGHE</name>
<gene>
    <name evidence="2" type="ORF">CM83_95530</name>
    <name evidence="3" type="ORF">g.73879</name>
</gene>
<dbReference type="EMBL" id="GBHO01034958">
    <property type="protein sequence ID" value="JAG08646.1"/>
    <property type="molecule type" value="Transcribed_RNA"/>
</dbReference>